<organism evidence="2 3">
    <name type="scientific">[Actinomadura] parvosata subsp. kistnae</name>
    <dbReference type="NCBI Taxonomy" id="1909395"/>
    <lineage>
        <taxon>Bacteria</taxon>
        <taxon>Bacillati</taxon>
        <taxon>Actinomycetota</taxon>
        <taxon>Actinomycetes</taxon>
        <taxon>Streptosporangiales</taxon>
        <taxon>Streptosporangiaceae</taxon>
        <taxon>Nonomuraea</taxon>
    </lineage>
</organism>
<dbReference type="Proteomes" id="UP000190797">
    <property type="component" value="Chromosome"/>
</dbReference>
<gene>
    <name evidence="2" type="ORF">BKM31_16070</name>
</gene>
<dbReference type="KEGG" id="noa:BKM31_16070"/>
<protein>
    <submittedName>
        <fullName evidence="2">Uncharacterized protein</fullName>
    </submittedName>
</protein>
<keyword evidence="1" id="KW-0472">Membrane</keyword>
<keyword evidence="1" id="KW-0812">Transmembrane</keyword>
<proteinExistence type="predicted"/>
<evidence type="ECO:0000313" key="3">
    <source>
        <dbReference type="Proteomes" id="UP000190797"/>
    </source>
</evidence>
<reference evidence="3" key="1">
    <citation type="journal article" date="2017" name="Med. Chem. Commun.">
        <title>Nonomuraea sp. ATCC 55076 harbours the largest actinomycete chromosome to date and the kistamicin biosynthetic gene cluster.</title>
        <authorList>
            <person name="Nazari B."/>
            <person name="Forneris C.C."/>
            <person name="Gibson M.I."/>
            <person name="Moon K."/>
            <person name="Schramma K.R."/>
            <person name="Seyedsayamdost M.R."/>
        </authorList>
    </citation>
    <scope>NUCLEOTIDE SEQUENCE [LARGE SCALE GENOMIC DNA]</scope>
    <source>
        <strain evidence="3">ATCC 55076</strain>
    </source>
</reference>
<keyword evidence="3" id="KW-1185">Reference proteome</keyword>
<dbReference type="STRING" id="1909395.BKM31_16070"/>
<evidence type="ECO:0000313" key="2">
    <source>
        <dbReference type="EMBL" id="AQZ62776.1"/>
    </source>
</evidence>
<dbReference type="EMBL" id="CP017717">
    <property type="protein sequence ID" value="AQZ62776.1"/>
    <property type="molecule type" value="Genomic_DNA"/>
</dbReference>
<evidence type="ECO:0000256" key="1">
    <source>
        <dbReference type="SAM" id="Phobius"/>
    </source>
</evidence>
<feature type="transmembrane region" description="Helical" evidence="1">
    <location>
        <begin position="45"/>
        <end position="67"/>
    </location>
</feature>
<accession>A0A1U9ZXT8</accession>
<keyword evidence="1" id="KW-1133">Transmembrane helix</keyword>
<sequence length="97" mass="10721">MRLGSEAPPRWDQEWLRCTIAAASCWLVGVATVFCRGECGADELMLLAGWAVTVGVPLTLLAIRLYPVQKRAAAAYRAYRMGRLHAREVAVDRTGMK</sequence>
<name>A0A1U9ZXT8_9ACTN</name>
<dbReference type="AlphaFoldDB" id="A0A1U9ZXT8"/>